<reference evidence="3" key="2">
    <citation type="submission" date="2014-03" db="EMBL/GenBank/DDBJ databases">
        <title>The whipworm genome and dual-species transcriptomics of an intimate host-pathogen interaction.</title>
        <authorList>
            <person name="Foth B.J."/>
            <person name="Tsai I.J."/>
            <person name="Reid A.J."/>
            <person name="Bancroft A.J."/>
            <person name="Nichol S."/>
            <person name="Tracey A."/>
            <person name="Holroyd N."/>
            <person name="Cotton J.A."/>
            <person name="Stanley E.J."/>
            <person name="Zarowiecki M."/>
            <person name="Liu J.Z."/>
            <person name="Huckvale T."/>
            <person name="Cooper P.J."/>
            <person name="Grencis R.K."/>
            <person name="Berriman M."/>
        </authorList>
    </citation>
    <scope>NUCLEOTIDE SEQUENCE [LARGE SCALE GENOMIC DNA]</scope>
</reference>
<accession>A0A077ZGL1</accession>
<evidence type="ECO:0000256" key="1">
    <source>
        <dbReference type="SAM" id="MobiDB-lite"/>
    </source>
</evidence>
<protein>
    <recommendedName>
        <fullName evidence="2">Integrase p58-like C-terminal domain-containing protein</fullName>
    </recommendedName>
</protein>
<dbReference type="STRING" id="36087.A0A077ZGL1"/>
<dbReference type="EMBL" id="HG806413">
    <property type="protein sequence ID" value="CDW58778.1"/>
    <property type="molecule type" value="Genomic_DNA"/>
</dbReference>
<dbReference type="InterPro" id="IPR054465">
    <property type="entry name" value="Integrase_p58-like_C"/>
</dbReference>
<keyword evidence="4" id="KW-1185">Reference proteome</keyword>
<name>A0A077ZGL1_TRITR</name>
<dbReference type="Proteomes" id="UP000030665">
    <property type="component" value="Unassembled WGS sequence"/>
</dbReference>
<reference evidence="3" key="1">
    <citation type="submission" date="2014-01" db="EMBL/GenBank/DDBJ databases">
        <authorList>
            <person name="Aslett M."/>
        </authorList>
    </citation>
    <scope>NUCLEOTIDE SEQUENCE</scope>
</reference>
<organism evidence="3 4">
    <name type="scientific">Trichuris trichiura</name>
    <name type="common">Whipworm</name>
    <name type="synonym">Trichocephalus trichiurus</name>
    <dbReference type="NCBI Taxonomy" id="36087"/>
    <lineage>
        <taxon>Eukaryota</taxon>
        <taxon>Metazoa</taxon>
        <taxon>Ecdysozoa</taxon>
        <taxon>Nematoda</taxon>
        <taxon>Enoplea</taxon>
        <taxon>Dorylaimia</taxon>
        <taxon>Trichinellida</taxon>
        <taxon>Trichuridae</taxon>
        <taxon>Trichuris</taxon>
    </lineage>
</organism>
<feature type="compositionally biased region" description="Basic and acidic residues" evidence="1">
    <location>
        <begin position="46"/>
        <end position="57"/>
    </location>
</feature>
<evidence type="ECO:0000313" key="3">
    <source>
        <dbReference type="EMBL" id="CDW58778.1"/>
    </source>
</evidence>
<dbReference type="AlphaFoldDB" id="A0A077ZGL1"/>
<evidence type="ECO:0000313" key="4">
    <source>
        <dbReference type="Proteomes" id="UP000030665"/>
    </source>
</evidence>
<evidence type="ECO:0000259" key="2">
    <source>
        <dbReference type="Pfam" id="PF22938"/>
    </source>
</evidence>
<feature type="domain" description="Integrase p58-like C-terminal" evidence="2">
    <location>
        <begin position="8"/>
        <end position="39"/>
    </location>
</feature>
<proteinExistence type="predicted"/>
<gene>
    <name evidence="3" type="ORF">TTRE_0000710301</name>
</gene>
<sequence length="153" mass="17623">MRPWKGLYRITAQLSPVTYRIQHAKRRRDVHVVHADRLKTCPPDIRLPEKSAREHAGMRRQTSPRPPSGQPDLKTWSGRRQAGGYLPARMVIGEDVCTENAGAQLFEHPSGSGPVLSEERPRRATRPPCRFADYIIETQRHRRHEDMTFPRKG</sequence>
<dbReference type="Pfam" id="PF22938">
    <property type="entry name" value="Integrase_p58_C"/>
    <property type="match status" value="1"/>
</dbReference>
<feature type="region of interest" description="Disordered" evidence="1">
    <location>
        <begin position="104"/>
        <end position="128"/>
    </location>
</feature>
<feature type="region of interest" description="Disordered" evidence="1">
    <location>
        <begin position="41"/>
        <end position="79"/>
    </location>
</feature>